<dbReference type="Proteomes" id="UP000472710">
    <property type="component" value="Unassembled WGS sequence"/>
</dbReference>
<proteinExistence type="predicted"/>
<comment type="caution">
    <text evidence="2">The sequence shown here is derived from an EMBL/GenBank/DDBJ whole genome shotgun (WGS) entry which is preliminary data.</text>
</comment>
<dbReference type="EMBL" id="BLLN01000006">
    <property type="protein sequence ID" value="GFH75239.1"/>
    <property type="molecule type" value="Genomic_DNA"/>
</dbReference>
<protein>
    <recommendedName>
        <fullName evidence="4">Helix-turn-helix domain-containing protein</fullName>
    </recommendedName>
</protein>
<sequence>MGDSHDALSYRSRRPAVADGDNYRASAQLPSPVHEAIDRLYIAARRVQCASGADVPAAEENLEKAVREALRASVSYKKIQHITGFSRDHIHMLRRRWSPGPGPSGLRSLGLGQRQVRHWPCPSGWARTSLPSSGLRAPRRGPGSSREVSPGWVSAANELVRDCG</sequence>
<evidence type="ECO:0000256" key="1">
    <source>
        <dbReference type="SAM" id="MobiDB-lite"/>
    </source>
</evidence>
<evidence type="ECO:0000313" key="2">
    <source>
        <dbReference type="EMBL" id="GFH75239.1"/>
    </source>
</evidence>
<evidence type="ECO:0008006" key="4">
    <source>
        <dbReference type="Google" id="ProtNLM"/>
    </source>
</evidence>
<name>A0ABQ1CY56_STRDI</name>
<organism evidence="2 3">
    <name type="scientific">Streptomyces diastaticus subsp. diastaticus</name>
    <dbReference type="NCBI Taxonomy" id="68040"/>
    <lineage>
        <taxon>Bacteria</taxon>
        <taxon>Bacillati</taxon>
        <taxon>Actinomycetota</taxon>
        <taxon>Actinomycetes</taxon>
        <taxon>Kitasatosporales</taxon>
        <taxon>Streptomycetaceae</taxon>
        <taxon>Streptomyces</taxon>
        <taxon>Streptomyces diastaticus group</taxon>
    </lineage>
</organism>
<reference evidence="2 3" key="1">
    <citation type="submission" date="2020-02" db="EMBL/GenBank/DDBJ databases">
        <title>Whole genome shotgun sequence of Streptomyces diastaticus subsp. diastaticus NBRC 13412.</title>
        <authorList>
            <person name="Ichikawa N."/>
            <person name="Komaki H."/>
            <person name="Tamura T."/>
        </authorList>
    </citation>
    <scope>NUCLEOTIDE SEQUENCE [LARGE SCALE GENOMIC DNA]</scope>
    <source>
        <strain evidence="2 3">NBRC 13412</strain>
    </source>
</reference>
<evidence type="ECO:0000313" key="3">
    <source>
        <dbReference type="Proteomes" id="UP000472710"/>
    </source>
</evidence>
<keyword evidence="3" id="KW-1185">Reference proteome</keyword>
<gene>
    <name evidence="2" type="ORF">Sdia_60070</name>
</gene>
<accession>A0ABQ1CY56</accession>
<feature type="region of interest" description="Disordered" evidence="1">
    <location>
        <begin position="130"/>
        <end position="150"/>
    </location>
</feature>